<name>A0ABT0A0Q1_9GAMM</name>
<protein>
    <submittedName>
        <fullName evidence="3">CPBP family intramembrane metalloprotease</fullName>
    </submittedName>
</protein>
<dbReference type="GO" id="GO:0008237">
    <property type="term" value="F:metallopeptidase activity"/>
    <property type="evidence" value="ECO:0007669"/>
    <property type="project" value="UniProtKB-KW"/>
</dbReference>
<dbReference type="InterPro" id="IPR042150">
    <property type="entry name" value="MmRce1-like"/>
</dbReference>
<dbReference type="Pfam" id="PF02517">
    <property type="entry name" value="Rce1-like"/>
    <property type="match status" value="1"/>
</dbReference>
<evidence type="ECO:0000259" key="2">
    <source>
        <dbReference type="Pfam" id="PF02517"/>
    </source>
</evidence>
<keyword evidence="1" id="KW-0472">Membrane</keyword>
<dbReference type="InterPro" id="IPR003675">
    <property type="entry name" value="Rce1/LyrA-like_dom"/>
</dbReference>
<evidence type="ECO:0000313" key="3">
    <source>
        <dbReference type="EMBL" id="MCJ0824556.1"/>
    </source>
</evidence>
<keyword evidence="3" id="KW-0378">Hydrolase</keyword>
<feature type="domain" description="CAAX prenyl protease 2/Lysostaphin resistance protein A-like" evidence="2">
    <location>
        <begin position="137"/>
        <end position="237"/>
    </location>
</feature>
<dbReference type="EMBL" id="JALGCL010000001">
    <property type="protein sequence ID" value="MCJ0824556.1"/>
    <property type="molecule type" value="Genomic_DNA"/>
</dbReference>
<reference evidence="3 4" key="1">
    <citation type="submission" date="2022-03" db="EMBL/GenBank/DDBJ databases">
        <title>Luteimonas soily sp. nov., a novel bacterium isolated from the soil.</title>
        <authorList>
            <person name="Zhang X."/>
        </authorList>
    </citation>
    <scope>NUCLEOTIDE SEQUENCE [LARGE SCALE GENOMIC DNA]</scope>
    <source>
        <strain evidence="3 4">50</strain>
    </source>
</reference>
<accession>A0ABT0A0Q1</accession>
<keyword evidence="1" id="KW-1133">Transmembrane helix</keyword>
<dbReference type="RefSeq" id="WP_243318404.1">
    <property type="nucleotide sequence ID" value="NZ_JALGCL010000001.1"/>
</dbReference>
<feature type="transmembrane region" description="Helical" evidence="1">
    <location>
        <begin position="78"/>
        <end position="102"/>
    </location>
</feature>
<dbReference type="PANTHER" id="PTHR35797:SF1">
    <property type="entry name" value="PROTEASE"/>
    <property type="match status" value="1"/>
</dbReference>
<feature type="transmembrane region" description="Helical" evidence="1">
    <location>
        <begin position="195"/>
        <end position="217"/>
    </location>
</feature>
<feature type="transmembrane region" description="Helical" evidence="1">
    <location>
        <begin position="224"/>
        <end position="243"/>
    </location>
</feature>
<organism evidence="3 4">
    <name type="scientific">Cognatiluteimonas sedimenti</name>
    <dbReference type="NCBI Taxonomy" id="2927791"/>
    <lineage>
        <taxon>Bacteria</taxon>
        <taxon>Pseudomonadati</taxon>
        <taxon>Pseudomonadota</taxon>
        <taxon>Gammaproteobacteria</taxon>
        <taxon>Lysobacterales</taxon>
        <taxon>Lysobacteraceae</taxon>
        <taxon>Cognatiluteimonas</taxon>
    </lineage>
</organism>
<evidence type="ECO:0000256" key="1">
    <source>
        <dbReference type="SAM" id="Phobius"/>
    </source>
</evidence>
<keyword evidence="3" id="KW-0645">Protease</keyword>
<feature type="transmembrane region" description="Helical" evidence="1">
    <location>
        <begin position="255"/>
        <end position="276"/>
    </location>
</feature>
<feature type="transmembrane region" description="Helical" evidence="1">
    <location>
        <begin position="164"/>
        <end position="183"/>
    </location>
</feature>
<sequence>MARAPSSGIGLFLLLTLLLSCVFYLPIIGTGHLAAGKGMYVGGVMWCPGIAALLTCYLRGESAARLGWRWGAWRWQWLAYLLPLGYAAAAYAIVWSTGLGGFGNPEFVAGLGPMLGWSGAPGWVNASAYFLLLGSVGLARSMANALGEEIGWRGFLAPALVERLGFTGGALVTGAIWGAWHLPGLLFADYNAGTQWWFAFACFLVLVLSSSVIMTWLRLRSGSLWTAALMHASHNLFIQGFFTPMTAPSGAITPYAIDEFGFVLPLVMAAVALWFWRRRHEVQADAYGGAVAQAT</sequence>
<feature type="transmembrane region" description="Helical" evidence="1">
    <location>
        <begin position="122"/>
        <end position="143"/>
    </location>
</feature>
<dbReference type="Proteomes" id="UP001165423">
    <property type="component" value="Unassembled WGS sequence"/>
</dbReference>
<keyword evidence="3" id="KW-0482">Metalloprotease</keyword>
<feature type="transmembrane region" description="Helical" evidence="1">
    <location>
        <begin position="39"/>
        <end position="58"/>
    </location>
</feature>
<evidence type="ECO:0000313" key="4">
    <source>
        <dbReference type="Proteomes" id="UP001165423"/>
    </source>
</evidence>
<keyword evidence="1" id="KW-0812">Transmembrane</keyword>
<feature type="transmembrane region" description="Helical" evidence="1">
    <location>
        <begin position="7"/>
        <end position="27"/>
    </location>
</feature>
<gene>
    <name evidence="3" type="ORF">MQC88_01040</name>
</gene>
<dbReference type="PANTHER" id="PTHR35797">
    <property type="entry name" value="PROTEASE-RELATED"/>
    <property type="match status" value="1"/>
</dbReference>
<comment type="caution">
    <text evidence="3">The sequence shown here is derived from an EMBL/GenBank/DDBJ whole genome shotgun (WGS) entry which is preliminary data.</text>
</comment>
<proteinExistence type="predicted"/>
<keyword evidence="4" id="KW-1185">Reference proteome</keyword>
<dbReference type="PROSITE" id="PS51257">
    <property type="entry name" value="PROKAR_LIPOPROTEIN"/>
    <property type="match status" value="1"/>
</dbReference>